<keyword evidence="8" id="KW-0560">Oxidoreductase</keyword>
<keyword evidence="4 11" id="KW-0812">Transmembrane</keyword>
<evidence type="ECO:0000313" key="13">
    <source>
        <dbReference type="Proteomes" id="UP000789572"/>
    </source>
</evidence>
<evidence type="ECO:0000256" key="2">
    <source>
        <dbReference type="ARBA" id="ARBA00004673"/>
    </source>
</evidence>
<dbReference type="GO" id="GO:0005743">
    <property type="term" value="C:mitochondrial inner membrane"/>
    <property type="evidence" value="ECO:0007669"/>
    <property type="project" value="UniProtKB-SubCell"/>
</dbReference>
<dbReference type="SUPFAM" id="SSF81406">
    <property type="entry name" value="Mitochondrial cytochrome c oxidase subunit IV"/>
    <property type="match status" value="1"/>
</dbReference>
<dbReference type="FunFam" id="1.10.442.10:FF:000002">
    <property type="entry name" value="Cytochrome c oxidase subunit V"/>
    <property type="match status" value="1"/>
</dbReference>
<keyword evidence="10 11" id="KW-0472">Membrane</keyword>
<dbReference type="InterPro" id="IPR004203">
    <property type="entry name" value="Cyt_c_oxidase_su4_fam"/>
</dbReference>
<comment type="similarity">
    <text evidence="3">Belongs to the cytochrome c oxidase IV family.</text>
</comment>
<evidence type="ECO:0000256" key="10">
    <source>
        <dbReference type="ARBA" id="ARBA00023136"/>
    </source>
</evidence>
<evidence type="ECO:0000256" key="4">
    <source>
        <dbReference type="ARBA" id="ARBA00022692"/>
    </source>
</evidence>
<protein>
    <submittedName>
        <fullName evidence="12">6052_t:CDS:1</fullName>
    </submittedName>
</protein>
<dbReference type="PANTHER" id="PTHR10707">
    <property type="entry name" value="CYTOCHROME C OXIDASE SUBUNIT IV"/>
    <property type="match status" value="1"/>
</dbReference>
<evidence type="ECO:0000256" key="8">
    <source>
        <dbReference type="ARBA" id="ARBA00023002"/>
    </source>
</evidence>
<evidence type="ECO:0000256" key="7">
    <source>
        <dbReference type="ARBA" id="ARBA00022989"/>
    </source>
</evidence>
<feature type="transmembrane region" description="Helical" evidence="11">
    <location>
        <begin position="95"/>
        <end position="117"/>
    </location>
</feature>
<dbReference type="GO" id="GO:0006123">
    <property type="term" value="P:mitochondrial electron transport, cytochrome c to oxygen"/>
    <property type="evidence" value="ECO:0007669"/>
    <property type="project" value="InterPro"/>
</dbReference>
<keyword evidence="7 11" id="KW-1133">Transmembrane helix</keyword>
<evidence type="ECO:0000313" key="12">
    <source>
        <dbReference type="EMBL" id="CAG8469037.1"/>
    </source>
</evidence>
<reference evidence="12" key="1">
    <citation type="submission" date="2021-06" db="EMBL/GenBank/DDBJ databases">
        <authorList>
            <person name="Kallberg Y."/>
            <person name="Tangrot J."/>
            <person name="Rosling A."/>
        </authorList>
    </citation>
    <scope>NUCLEOTIDE SEQUENCE</scope>
    <source>
        <strain evidence="12">IA702</strain>
    </source>
</reference>
<evidence type="ECO:0000256" key="3">
    <source>
        <dbReference type="ARBA" id="ARBA00008135"/>
    </source>
</evidence>
<accession>A0A9N8Z6I5</accession>
<name>A0A9N8Z6I5_9GLOM</name>
<dbReference type="AlphaFoldDB" id="A0A9N8Z6I5"/>
<comment type="caution">
    <text evidence="12">The sequence shown here is derived from an EMBL/GenBank/DDBJ whole genome shotgun (WGS) entry which is preliminary data.</text>
</comment>
<organism evidence="12 13">
    <name type="scientific">Paraglomus occultum</name>
    <dbReference type="NCBI Taxonomy" id="144539"/>
    <lineage>
        <taxon>Eukaryota</taxon>
        <taxon>Fungi</taxon>
        <taxon>Fungi incertae sedis</taxon>
        <taxon>Mucoromycota</taxon>
        <taxon>Glomeromycotina</taxon>
        <taxon>Glomeromycetes</taxon>
        <taxon>Paraglomerales</taxon>
        <taxon>Paraglomeraceae</taxon>
        <taxon>Paraglomus</taxon>
    </lineage>
</organism>
<dbReference type="CDD" id="cd00922">
    <property type="entry name" value="Cyt_c_Oxidase_IV"/>
    <property type="match status" value="1"/>
</dbReference>
<evidence type="ECO:0000256" key="9">
    <source>
        <dbReference type="ARBA" id="ARBA00023128"/>
    </source>
</evidence>
<keyword evidence="9" id="KW-0496">Mitochondrion</keyword>
<dbReference type="InterPro" id="IPR036639">
    <property type="entry name" value="Cyt_c_oxidase_su4_sf"/>
</dbReference>
<dbReference type="EMBL" id="CAJVPJ010000060">
    <property type="protein sequence ID" value="CAG8469037.1"/>
    <property type="molecule type" value="Genomic_DNA"/>
</dbReference>
<dbReference type="OrthoDB" id="186013at2759"/>
<dbReference type="Pfam" id="PF02936">
    <property type="entry name" value="COX4"/>
    <property type="match status" value="1"/>
</dbReference>
<sequence>MLRTRTANCVRQNVLNAVCRRYASNASALSVTNLQSRWKSLTENERTSITDQLRERQKGDWKDLSLEEKKAAYFVAFGPYGPREPFLKTGHGRKVILGICIAIGVSTGLYVVSRAVVSAKPKTLTKEWEEATNEWAKENKINPITGISSENYSGPGYVQSK</sequence>
<proteinExistence type="inferred from homology"/>
<evidence type="ECO:0000256" key="6">
    <source>
        <dbReference type="ARBA" id="ARBA00022946"/>
    </source>
</evidence>
<comment type="pathway">
    <text evidence="2">Energy metabolism; oxidative phosphorylation.</text>
</comment>
<dbReference type="GO" id="GO:0045277">
    <property type="term" value="C:respiratory chain complex IV"/>
    <property type="evidence" value="ECO:0007669"/>
    <property type="project" value="InterPro"/>
</dbReference>
<gene>
    <name evidence="12" type="ORF">POCULU_LOCUS946</name>
</gene>
<evidence type="ECO:0000256" key="11">
    <source>
        <dbReference type="SAM" id="Phobius"/>
    </source>
</evidence>
<evidence type="ECO:0000256" key="1">
    <source>
        <dbReference type="ARBA" id="ARBA00004434"/>
    </source>
</evidence>
<dbReference type="PANTHER" id="PTHR10707:SF10">
    <property type="entry name" value="CYTOCHROME C OXIDASE SUBUNIT 4"/>
    <property type="match status" value="1"/>
</dbReference>
<evidence type="ECO:0000256" key="5">
    <source>
        <dbReference type="ARBA" id="ARBA00022792"/>
    </source>
</evidence>
<keyword evidence="6" id="KW-0809">Transit peptide</keyword>
<comment type="subcellular location">
    <subcellularLocation>
        <location evidence="1">Mitochondrion inner membrane</location>
        <topology evidence="1">Single-pass membrane protein</topology>
    </subcellularLocation>
</comment>
<dbReference type="Proteomes" id="UP000789572">
    <property type="component" value="Unassembled WGS sequence"/>
</dbReference>
<dbReference type="Gene3D" id="1.10.442.10">
    <property type="entry name" value="Cytochrome c oxidase subunit IV"/>
    <property type="match status" value="1"/>
</dbReference>
<dbReference type="GO" id="GO:0016491">
    <property type="term" value="F:oxidoreductase activity"/>
    <property type="evidence" value="ECO:0007669"/>
    <property type="project" value="UniProtKB-KW"/>
</dbReference>
<keyword evidence="5" id="KW-0999">Mitochondrion inner membrane</keyword>
<keyword evidence="13" id="KW-1185">Reference proteome</keyword>